<keyword evidence="3" id="KW-1133">Transmembrane helix</keyword>
<evidence type="ECO:0000313" key="4">
    <source>
        <dbReference type="EMBL" id="KGB21214.1"/>
    </source>
</evidence>
<protein>
    <recommendedName>
        <fullName evidence="6">Glycosyltransferase family 92 protein</fullName>
    </recommendedName>
</protein>
<proteinExistence type="predicted"/>
<sequence length="289" mass="34596">MSFCVVACARNENLYINEWIIYHLHIGYDHIFLYCNDDDPALLFSAVLPFIQSGKLTFHHHPTKGDQWGMYNHFNHVYRNDYKWVTYLDVDEFITIKDNKNIKQFMAEYDRYDCLYLNWVLFGTNNHETNPEGLVLQNYTKRDQKPNTTFKIILKTSSIDVPFMDQHRCPFWHGVGYGDWAYNPFNHNELNSVNVNHIKIKDVLQENDKYTDENSETIMKRGYVSHFYLKSSQAYHERIRRGKELGPGWSLDWEEKLIKNEHLIEIDRTNSTEDNYLKNISSNLFWFCF</sequence>
<dbReference type="Pfam" id="PF13704">
    <property type="entry name" value="Glyco_tranf_2_4"/>
    <property type="match status" value="1"/>
</dbReference>
<evidence type="ECO:0000256" key="2">
    <source>
        <dbReference type="ARBA" id="ARBA00022692"/>
    </source>
</evidence>
<evidence type="ECO:0008006" key="6">
    <source>
        <dbReference type="Google" id="ProtNLM"/>
    </source>
</evidence>
<dbReference type="Proteomes" id="UP000029448">
    <property type="component" value="Unassembled WGS sequence"/>
</dbReference>
<evidence type="ECO:0000313" key="5">
    <source>
        <dbReference type="Proteomes" id="UP000029448"/>
    </source>
</evidence>
<dbReference type="GO" id="GO:0016757">
    <property type="term" value="F:glycosyltransferase activity"/>
    <property type="evidence" value="ECO:0007669"/>
    <property type="project" value="TreeGrafter"/>
</dbReference>
<gene>
    <name evidence="4" type="ORF">AtDm6_2850</name>
</gene>
<name>A0A094YKQ6_9PROT</name>
<evidence type="ECO:0000256" key="3">
    <source>
        <dbReference type="ARBA" id="ARBA00022989"/>
    </source>
</evidence>
<dbReference type="AlphaFoldDB" id="A0A094YKQ6"/>
<dbReference type="STRING" id="104102.AtDm6_2850"/>
<organism evidence="4 5">
    <name type="scientific">Acetobacter tropicalis</name>
    <dbReference type="NCBI Taxonomy" id="104102"/>
    <lineage>
        <taxon>Bacteria</taxon>
        <taxon>Pseudomonadati</taxon>
        <taxon>Pseudomonadota</taxon>
        <taxon>Alphaproteobacteria</taxon>
        <taxon>Acetobacterales</taxon>
        <taxon>Acetobacteraceae</taxon>
        <taxon>Acetobacter</taxon>
    </lineage>
</organism>
<keyword evidence="5" id="KW-1185">Reference proteome</keyword>
<dbReference type="GO" id="GO:0016020">
    <property type="term" value="C:membrane"/>
    <property type="evidence" value="ECO:0007669"/>
    <property type="project" value="UniProtKB-SubCell"/>
</dbReference>
<comment type="subcellular location">
    <subcellularLocation>
        <location evidence="1">Membrane</location>
        <topology evidence="1">Single-pass membrane protein</topology>
    </subcellularLocation>
</comment>
<keyword evidence="3" id="KW-0472">Membrane</keyword>
<accession>A0A094YKQ6</accession>
<dbReference type="EMBL" id="JOKM01000102">
    <property type="protein sequence ID" value="KGB21214.1"/>
    <property type="molecule type" value="Genomic_DNA"/>
</dbReference>
<dbReference type="GO" id="GO:0005737">
    <property type="term" value="C:cytoplasm"/>
    <property type="evidence" value="ECO:0007669"/>
    <property type="project" value="TreeGrafter"/>
</dbReference>
<keyword evidence="2" id="KW-0812">Transmembrane</keyword>
<dbReference type="PANTHER" id="PTHR21461:SF69">
    <property type="entry name" value="GLYCOSYLTRANSFERASE FAMILY 92 PROTEIN"/>
    <property type="match status" value="1"/>
</dbReference>
<reference evidence="4 5" key="1">
    <citation type="submission" date="2014-06" db="EMBL/GenBank/DDBJ databases">
        <title>Functional and comparative genomic analyses of the Drosophila gut microbiota identify candidate symbiosis factors.</title>
        <authorList>
            <person name="Newell P.D."/>
            <person name="Chaston J.M."/>
            <person name="Douglas A.E."/>
        </authorList>
    </citation>
    <scope>NUCLEOTIDE SEQUENCE [LARGE SCALE GENOMIC DNA]</scope>
    <source>
        <strain evidence="4 5">DmCS_006</strain>
    </source>
</reference>
<dbReference type="PATRIC" id="fig|104102.7.peg.2816"/>
<evidence type="ECO:0000256" key="1">
    <source>
        <dbReference type="ARBA" id="ARBA00004167"/>
    </source>
</evidence>
<comment type="caution">
    <text evidence="4">The sequence shown here is derived from an EMBL/GenBank/DDBJ whole genome shotgun (WGS) entry which is preliminary data.</text>
</comment>
<dbReference type="PANTHER" id="PTHR21461">
    <property type="entry name" value="GLYCOSYLTRANSFERASE FAMILY 92 PROTEIN"/>
    <property type="match status" value="1"/>
</dbReference>